<reference evidence="3" key="1">
    <citation type="submission" date="2016-11" db="UniProtKB">
        <authorList>
            <consortium name="WormBaseParasite"/>
        </authorList>
    </citation>
    <scope>IDENTIFICATION</scope>
    <source>
        <strain evidence="3">pt0022</strain>
    </source>
</reference>
<dbReference type="InterPro" id="IPR036322">
    <property type="entry name" value="WD40_repeat_dom_sf"/>
</dbReference>
<protein>
    <submittedName>
        <fullName evidence="3">WD_REPEATS_REGION domain-containing protein</fullName>
    </submittedName>
</protein>
<dbReference type="InterPro" id="IPR001680">
    <property type="entry name" value="WD40_rpt"/>
</dbReference>
<proteinExistence type="predicted"/>
<feature type="region of interest" description="Disordered" evidence="2">
    <location>
        <begin position="1"/>
        <end position="25"/>
    </location>
</feature>
<keyword evidence="1" id="KW-0853">WD repeat</keyword>
<dbReference type="STRING" id="6293.A0A1I8EEP5"/>
<dbReference type="PROSITE" id="PS50082">
    <property type="entry name" value="WD_REPEATS_2"/>
    <property type="match status" value="1"/>
</dbReference>
<dbReference type="InterPro" id="IPR040066">
    <property type="entry name" value="WDR31"/>
</dbReference>
<dbReference type="SUPFAM" id="SSF50978">
    <property type="entry name" value="WD40 repeat-like"/>
    <property type="match status" value="1"/>
</dbReference>
<sequence length="165" mass="18439">MGNNYTHLATQDPSELHSSSAGTRPDISKLQKWTTRFTPADHTSNIKISRSTSQFREIHPIIRAPVHSDAIGALAAVRPGIVLSGGRDKLLALHNMDTGKCILRWYGHEKEVTKISYQNTFAKHFILSGSRDSQIRLWQFDSPSTLRIFSGHQMSIGGLAMLDRE</sequence>
<dbReference type="PANTHER" id="PTHR19869">
    <property type="entry name" value="SPERMATID WD-REPEAT PROTEIN"/>
    <property type="match status" value="1"/>
</dbReference>
<dbReference type="AlphaFoldDB" id="A0A1I8EEP5"/>
<dbReference type="Pfam" id="PF00400">
    <property type="entry name" value="WD40"/>
    <property type="match status" value="1"/>
</dbReference>
<dbReference type="SMART" id="SM00320">
    <property type="entry name" value="WD40"/>
    <property type="match status" value="2"/>
</dbReference>
<accession>A0A1I8EEP5</accession>
<feature type="compositionally biased region" description="Polar residues" evidence="2">
    <location>
        <begin position="1"/>
        <end position="22"/>
    </location>
</feature>
<feature type="repeat" description="WD" evidence="1">
    <location>
        <begin position="105"/>
        <end position="148"/>
    </location>
</feature>
<dbReference type="Gene3D" id="2.130.10.10">
    <property type="entry name" value="YVTN repeat-like/Quinoprotein amine dehydrogenase"/>
    <property type="match status" value="1"/>
</dbReference>
<dbReference type="PROSITE" id="PS50294">
    <property type="entry name" value="WD_REPEATS_REGION"/>
    <property type="match status" value="1"/>
</dbReference>
<dbReference type="PANTHER" id="PTHR19869:SF1">
    <property type="entry name" value="WD REPEAT-CONTAINING PROTEIN 31"/>
    <property type="match status" value="1"/>
</dbReference>
<evidence type="ECO:0000313" key="3">
    <source>
        <dbReference type="WBParaSite" id="maker-PairedContig_1738-snap-gene-0.13-mRNA-1"/>
    </source>
</evidence>
<name>A0A1I8EEP5_WUCBA</name>
<evidence type="ECO:0000256" key="1">
    <source>
        <dbReference type="PROSITE-ProRule" id="PRU00221"/>
    </source>
</evidence>
<dbReference type="InterPro" id="IPR015943">
    <property type="entry name" value="WD40/YVTN_repeat-like_dom_sf"/>
</dbReference>
<dbReference type="WBParaSite" id="maker-PairedContig_1738-snap-gene-0.13-mRNA-1">
    <property type="protein sequence ID" value="maker-PairedContig_1738-snap-gene-0.13-mRNA-1"/>
    <property type="gene ID" value="maker-PairedContig_1738-snap-gene-0.13"/>
</dbReference>
<evidence type="ECO:0000256" key="2">
    <source>
        <dbReference type="SAM" id="MobiDB-lite"/>
    </source>
</evidence>
<organism evidence="3">
    <name type="scientific">Wuchereria bancrofti</name>
    <dbReference type="NCBI Taxonomy" id="6293"/>
    <lineage>
        <taxon>Eukaryota</taxon>
        <taxon>Metazoa</taxon>
        <taxon>Ecdysozoa</taxon>
        <taxon>Nematoda</taxon>
        <taxon>Chromadorea</taxon>
        <taxon>Rhabditida</taxon>
        <taxon>Spirurina</taxon>
        <taxon>Spiruromorpha</taxon>
        <taxon>Filarioidea</taxon>
        <taxon>Onchocercidae</taxon>
        <taxon>Wuchereria</taxon>
    </lineage>
</organism>